<dbReference type="SUPFAM" id="SSF48371">
    <property type="entry name" value="ARM repeat"/>
    <property type="match status" value="1"/>
</dbReference>
<sequence>METCYYSLDDFHRLSISTQYSLTETVLQVIKSLEDELNLPIVASSSTNNGYENKNRGGNSGGHKRRHVSQNTVRRMEYQWETLPALKNTVIPVAREGIDKLLSELRNHLNKISTKTYENLKTSILNNIKEIMGNYGDTKTEDQQSDIQKIVNFIFETGCANKFYSELYAKLYKELIDTYAVFNEVITPFIEKYVESIQEVKVVDQNKDYDGFCENNKKNDKRRATSTFIMNLYANGVLTAEVVLDIFRQFQTIAIGYIEDASKIGDVEEITENIFLLVSMGANLLKDEPVWKSDILPNIHMFASFKMKEKPGLSSRTIFKYKDLVEKVLHDA</sequence>
<name>A0A6C0JZE6_9ZZZZ</name>
<dbReference type="InterPro" id="IPR016024">
    <property type="entry name" value="ARM-type_fold"/>
</dbReference>
<dbReference type="AlphaFoldDB" id="A0A6C0JZE6"/>
<dbReference type="Gene3D" id="1.25.40.180">
    <property type="match status" value="1"/>
</dbReference>
<accession>A0A6C0JZE6</accession>
<evidence type="ECO:0000256" key="1">
    <source>
        <dbReference type="SAM" id="MobiDB-lite"/>
    </source>
</evidence>
<proteinExistence type="predicted"/>
<reference evidence="2" key="1">
    <citation type="journal article" date="2020" name="Nature">
        <title>Giant virus diversity and host interactions through global metagenomics.</title>
        <authorList>
            <person name="Schulz F."/>
            <person name="Roux S."/>
            <person name="Paez-Espino D."/>
            <person name="Jungbluth S."/>
            <person name="Walsh D.A."/>
            <person name="Denef V.J."/>
            <person name="McMahon K.D."/>
            <person name="Konstantinidis K.T."/>
            <person name="Eloe-Fadrosh E.A."/>
            <person name="Kyrpides N.C."/>
            <person name="Woyke T."/>
        </authorList>
    </citation>
    <scope>NUCLEOTIDE SEQUENCE</scope>
    <source>
        <strain evidence="2">GVMAG-S-1101164-67</strain>
    </source>
</reference>
<evidence type="ECO:0000313" key="2">
    <source>
        <dbReference type="EMBL" id="QHU10070.1"/>
    </source>
</evidence>
<evidence type="ECO:0008006" key="3">
    <source>
        <dbReference type="Google" id="ProtNLM"/>
    </source>
</evidence>
<feature type="region of interest" description="Disordered" evidence="1">
    <location>
        <begin position="44"/>
        <end position="70"/>
    </location>
</feature>
<dbReference type="EMBL" id="MN740749">
    <property type="protein sequence ID" value="QHU10070.1"/>
    <property type="molecule type" value="Genomic_DNA"/>
</dbReference>
<protein>
    <recommendedName>
        <fullName evidence="3">MIF4G domain-containing protein</fullName>
    </recommendedName>
</protein>
<organism evidence="2">
    <name type="scientific">viral metagenome</name>
    <dbReference type="NCBI Taxonomy" id="1070528"/>
    <lineage>
        <taxon>unclassified sequences</taxon>
        <taxon>metagenomes</taxon>
        <taxon>organismal metagenomes</taxon>
    </lineage>
</organism>